<feature type="compositionally biased region" description="Acidic residues" evidence="1">
    <location>
        <begin position="220"/>
        <end position="230"/>
    </location>
</feature>
<accession>H0EMV6</accession>
<dbReference type="HOGENOM" id="CLU_645647_0_0_1"/>
<gene>
    <name evidence="2" type="ORF">M7I_3954</name>
</gene>
<evidence type="ECO:0000256" key="1">
    <source>
        <dbReference type="SAM" id="MobiDB-lite"/>
    </source>
</evidence>
<reference evidence="2 3" key="1">
    <citation type="journal article" date="2012" name="Eukaryot. Cell">
        <title>Genome sequence of the fungus Glarea lozoyensis: the first genome sequence of a species from the Helotiaceae family.</title>
        <authorList>
            <person name="Youssar L."/>
            <person name="Gruening B.A."/>
            <person name="Erxleben A."/>
            <person name="Guenther S."/>
            <person name="Huettel W."/>
        </authorList>
    </citation>
    <scope>NUCLEOTIDE SEQUENCE [LARGE SCALE GENOMIC DNA]</scope>
    <source>
        <strain evidence="3">ATCC 74030 / MF5533</strain>
    </source>
</reference>
<sequence length="425" mass="46507">MDEDERRAKASRSKAAEVVSGLPENQIIEKGRVGLGPSPTQMDYDGFREFLASMAKWAVTDSPTPSEKDSPVTPKHSYFGNSVRSRQALISPWGQGPEPAEHEFMQRLFRRWDVDCNSTLTLQNVVTGLAHIKGKGDIMGTITYFFELYDDDGDGKVDREGILRISEALLFLSRRGLEGSLTPSSSSVGLSSTNERFLSSVSAFIRRCFEYADPDRPENQEEDNVPDENPEANNDAFGIGEDSDEEEEEDLLDLGPDSSPKPSFRISDKIPTPGAGSSGASLTTFSNLSFGRGSNAPQNGVGVGGSTAGVVPPGKGIRGVLDNIVSDGMRVAAEVRRRVDEAQKEMEKNAVPRPDEEDEEEEIVIGPRNPGDSERRSVRSEDRDLLEGVDAEAISIRGSEGVPNKWTGRRSFEKRKRGLLKSPRV</sequence>
<feature type="compositionally biased region" description="Basic and acidic residues" evidence="1">
    <location>
        <begin position="371"/>
        <end position="386"/>
    </location>
</feature>
<keyword evidence="3" id="KW-1185">Reference proteome</keyword>
<feature type="compositionally biased region" description="Basic and acidic residues" evidence="1">
    <location>
        <begin position="340"/>
        <end position="354"/>
    </location>
</feature>
<proteinExistence type="predicted"/>
<organism evidence="2 3">
    <name type="scientific">Glarea lozoyensis (strain ATCC 74030 / MF5533)</name>
    <dbReference type="NCBI Taxonomy" id="1104152"/>
    <lineage>
        <taxon>Eukaryota</taxon>
        <taxon>Fungi</taxon>
        <taxon>Dikarya</taxon>
        <taxon>Ascomycota</taxon>
        <taxon>Pezizomycotina</taxon>
        <taxon>Leotiomycetes</taxon>
        <taxon>Helotiales</taxon>
        <taxon>Helotiaceae</taxon>
        <taxon>Glarea</taxon>
    </lineage>
</organism>
<name>H0EMV6_GLAL7</name>
<dbReference type="OrthoDB" id="17687at2759"/>
<feature type="compositionally biased region" description="Acidic residues" evidence="1">
    <location>
        <begin position="241"/>
        <end position="252"/>
    </location>
</feature>
<evidence type="ECO:0000313" key="2">
    <source>
        <dbReference type="EMBL" id="EHL00185.1"/>
    </source>
</evidence>
<evidence type="ECO:0000313" key="3">
    <source>
        <dbReference type="Proteomes" id="UP000005446"/>
    </source>
</evidence>
<dbReference type="EMBL" id="AGUE01000094">
    <property type="protein sequence ID" value="EHL00185.1"/>
    <property type="molecule type" value="Genomic_DNA"/>
</dbReference>
<feature type="region of interest" description="Disordered" evidence="1">
    <location>
        <begin position="212"/>
        <end position="316"/>
    </location>
</feature>
<feature type="region of interest" description="Disordered" evidence="1">
    <location>
        <begin position="340"/>
        <end position="425"/>
    </location>
</feature>
<feature type="region of interest" description="Disordered" evidence="1">
    <location>
        <begin position="1"/>
        <end position="23"/>
    </location>
</feature>
<dbReference type="Gene3D" id="1.10.238.10">
    <property type="entry name" value="EF-hand"/>
    <property type="match status" value="1"/>
</dbReference>
<protein>
    <submittedName>
        <fullName evidence="2">Putative GTPase-activating protein</fullName>
    </submittedName>
</protein>
<comment type="caution">
    <text evidence="2">The sequence shown here is derived from an EMBL/GenBank/DDBJ whole genome shotgun (WGS) entry which is preliminary data.</text>
</comment>
<feature type="compositionally biased region" description="Basic residues" evidence="1">
    <location>
        <begin position="412"/>
        <end position="425"/>
    </location>
</feature>
<feature type="compositionally biased region" description="Polar residues" evidence="1">
    <location>
        <begin position="278"/>
        <end position="289"/>
    </location>
</feature>
<dbReference type="Proteomes" id="UP000005446">
    <property type="component" value="Unassembled WGS sequence"/>
</dbReference>
<dbReference type="AlphaFoldDB" id="H0EMV6"/>
<dbReference type="InterPro" id="IPR011992">
    <property type="entry name" value="EF-hand-dom_pair"/>
</dbReference>
<dbReference type="SUPFAM" id="SSF47473">
    <property type="entry name" value="EF-hand"/>
    <property type="match status" value="1"/>
</dbReference>
<dbReference type="InParanoid" id="H0EMV6"/>